<name>A0ABP3JA06_9BACI</name>
<keyword evidence="2" id="KW-1185">Reference proteome</keyword>
<evidence type="ECO:0000313" key="2">
    <source>
        <dbReference type="Proteomes" id="UP001501459"/>
    </source>
</evidence>
<gene>
    <name evidence="1" type="ORF">GCM10008983_25960</name>
</gene>
<reference evidence="2" key="1">
    <citation type="journal article" date="2019" name="Int. J. Syst. Evol. Microbiol.">
        <title>The Global Catalogue of Microorganisms (GCM) 10K type strain sequencing project: providing services to taxonomists for standard genome sequencing and annotation.</title>
        <authorList>
            <consortium name="The Broad Institute Genomics Platform"/>
            <consortium name="The Broad Institute Genome Sequencing Center for Infectious Disease"/>
            <person name="Wu L."/>
            <person name="Ma J."/>
        </authorList>
    </citation>
    <scope>NUCLEOTIDE SEQUENCE [LARGE SCALE GENOMIC DNA]</scope>
    <source>
        <strain evidence="2">JCM 12149</strain>
    </source>
</reference>
<sequence>MRVGLCHDIMYHPKNDESYQTDEFMVITNIYDFNTKVRSYQLLAETFNLYQ</sequence>
<evidence type="ECO:0008006" key="3">
    <source>
        <dbReference type="Google" id="ProtNLM"/>
    </source>
</evidence>
<comment type="caution">
    <text evidence="1">The sequence shown here is derived from an EMBL/GenBank/DDBJ whole genome shotgun (WGS) entry which is preliminary data.</text>
</comment>
<evidence type="ECO:0000313" key="1">
    <source>
        <dbReference type="EMBL" id="GAA0446845.1"/>
    </source>
</evidence>
<protein>
    <recommendedName>
        <fullName evidence="3">HD domain-containing protein</fullName>
    </recommendedName>
</protein>
<dbReference type="EMBL" id="BAAADM010000055">
    <property type="protein sequence ID" value="GAA0446845.1"/>
    <property type="molecule type" value="Genomic_DNA"/>
</dbReference>
<organism evidence="1 2">
    <name type="scientific">Lentibacillus halophilus</name>
    <dbReference type="NCBI Taxonomy" id="295065"/>
    <lineage>
        <taxon>Bacteria</taxon>
        <taxon>Bacillati</taxon>
        <taxon>Bacillota</taxon>
        <taxon>Bacilli</taxon>
        <taxon>Bacillales</taxon>
        <taxon>Bacillaceae</taxon>
        <taxon>Lentibacillus</taxon>
    </lineage>
</organism>
<proteinExistence type="predicted"/>
<dbReference type="Proteomes" id="UP001501459">
    <property type="component" value="Unassembled WGS sequence"/>
</dbReference>
<accession>A0ABP3JA06</accession>